<dbReference type="PANTHER" id="PTHR43311">
    <property type="entry name" value="GLUTAMATE--TRNA LIGASE"/>
    <property type="match status" value="1"/>
</dbReference>
<dbReference type="CDD" id="cd00808">
    <property type="entry name" value="GluRS_core"/>
    <property type="match status" value="1"/>
</dbReference>
<proteinExistence type="inferred from homology"/>
<dbReference type="GO" id="GO:0005737">
    <property type="term" value="C:cytoplasm"/>
    <property type="evidence" value="ECO:0007669"/>
    <property type="project" value="UniProtKB-SubCell"/>
</dbReference>
<protein>
    <recommendedName>
        <fullName evidence="7">Glutamate--tRNA ligase</fullName>
        <ecNumber evidence="7">6.1.1.17</ecNumber>
    </recommendedName>
    <alternativeName>
        <fullName evidence="7">Glutamyl-tRNA synthetase</fullName>
        <shortName evidence="7">GluRS</shortName>
    </alternativeName>
</protein>
<dbReference type="InterPro" id="IPR020058">
    <property type="entry name" value="Glu/Gln-tRNA-synth_Ib_cat-dom"/>
</dbReference>
<comment type="subunit">
    <text evidence="7">Monomer.</text>
</comment>
<accession>A0A2M7H4P0</accession>
<comment type="catalytic activity">
    <reaction evidence="7">
        <text>tRNA(Glu) + L-glutamate + ATP = L-glutamyl-tRNA(Glu) + AMP + diphosphate</text>
        <dbReference type="Rhea" id="RHEA:23540"/>
        <dbReference type="Rhea" id="RHEA-COMP:9663"/>
        <dbReference type="Rhea" id="RHEA-COMP:9680"/>
        <dbReference type="ChEBI" id="CHEBI:29985"/>
        <dbReference type="ChEBI" id="CHEBI:30616"/>
        <dbReference type="ChEBI" id="CHEBI:33019"/>
        <dbReference type="ChEBI" id="CHEBI:78442"/>
        <dbReference type="ChEBI" id="CHEBI:78520"/>
        <dbReference type="ChEBI" id="CHEBI:456215"/>
        <dbReference type="EC" id="6.1.1.17"/>
    </reaction>
</comment>
<dbReference type="InterPro" id="IPR000924">
    <property type="entry name" value="Glu/Gln-tRNA-synth"/>
</dbReference>
<name>A0A2M7H4P0_9BACT</name>
<keyword evidence="6 7" id="KW-0030">Aminoacyl-tRNA synthetase</keyword>
<evidence type="ECO:0000256" key="4">
    <source>
        <dbReference type="ARBA" id="ARBA00022840"/>
    </source>
</evidence>
<comment type="caution">
    <text evidence="10">The sequence shown here is derived from an EMBL/GenBank/DDBJ whole genome shotgun (WGS) entry which is preliminary data.</text>
</comment>
<dbReference type="Gene3D" id="1.10.10.350">
    <property type="match status" value="1"/>
</dbReference>
<dbReference type="GO" id="GO:0008270">
    <property type="term" value="F:zinc ion binding"/>
    <property type="evidence" value="ECO:0007669"/>
    <property type="project" value="InterPro"/>
</dbReference>
<dbReference type="Proteomes" id="UP000230292">
    <property type="component" value="Unassembled WGS sequence"/>
</dbReference>
<feature type="domain" description="Aminoacyl-tRNA synthetase class I anticodon-binding" evidence="9">
    <location>
        <begin position="347"/>
        <end position="491"/>
    </location>
</feature>
<dbReference type="PRINTS" id="PR00987">
    <property type="entry name" value="TRNASYNTHGLU"/>
</dbReference>
<keyword evidence="3 7" id="KW-0547">Nucleotide-binding</keyword>
<dbReference type="HAMAP" id="MF_00022">
    <property type="entry name" value="Glu_tRNA_synth_type1"/>
    <property type="match status" value="1"/>
</dbReference>
<keyword evidence="7" id="KW-0963">Cytoplasm</keyword>
<dbReference type="GO" id="GO:0004818">
    <property type="term" value="F:glutamate-tRNA ligase activity"/>
    <property type="evidence" value="ECO:0007669"/>
    <property type="project" value="UniProtKB-UniRule"/>
</dbReference>
<evidence type="ECO:0000256" key="2">
    <source>
        <dbReference type="ARBA" id="ARBA00022598"/>
    </source>
</evidence>
<dbReference type="EC" id="6.1.1.17" evidence="7"/>
<dbReference type="InterPro" id="IPR014729">
    <property type="entry name" value="Rossmann-like_a/b/a_fold"/>
</dbReference>
<dbReference type="GO" id="GO:0006424">
    <property type="term" value="P:glutamyl-tRNA aminoacylation"/>
    <property type="evidence" value="ECO:0007669"/>
    <property type="project" value="UniProtKB-UniRule"/>
</dbReference>
<keyword evidence="4 7" id="KW-0067">ATP-binding</keyword>
<evidence type="ECO:0000256" key="6">
    <source>
        <dbReference type="ARBA" id="ARBA00023146"/>
    </source>
</evidence>
<reference evidence="10 11" key="1">
    <citation type="submission" date="2017-09" db="EMBL/GenBank/DDBJ databases">
        <title>Depth-based differentiation of microbial function through sediment-hosted aquifers and enrichment of novel symbionts in the deep terrestrial subsurface.</title>
        <authorList>
            <person name="Probst A.J."/>
            <person name="Ladd B."/>
            <person name="Jarett J.K."/>
            <person name="Geller-Mcgrath D.E."/>
            <person name="Sieber C.M."/>
            <person name="Emerson J.B."/>
            <person name="Anantharaman K."/>
            <person name="Thomas B.C."/>
            <person name="Malmstrom R."/>
            <person name="Stieglmeier M."/>
            <person name="Klingl A."/>
            <person name="Woyke T."/>
            <person name="Ryan C.M."/>
            <person name="Banfield J.F."/>
        </authorList>
    </citation>
    <scope>NUCLEOTIDE SEQUENCE [LARGE SCALE GENOMIC DNA]</scope>
    <source>
        <strain evidence="10">CG15_BIG_FIL_POST_REV_8_21_14_020_45_12</strain>
    </source>
</reference>
<dbReference type="InterPro" id="IPR045462">
    <property type="entry name" value="aa-tRNA-synth_I_cd-bd"/>
</dbReference>
<sequence>MTTPRIRTRFAPSPTGDLHIGSARSALYPYLWAKHNQGDFLLRIEDTDQSRTQEGSLESITDGLKWLGLEWDEGPEVGGDFGPYFQSERLELYKTYAQKLLDTKHAYYCFCTKDRLDQMRLDQQANKQAPRYDKTCRRLSAEAIQKELDSNTSHVIRLAVPEEGSVVVEDLLRGTVSFEAKDVDDQVIMKSDGFPTYHLANVVDDHHMEITHVIRGEEWLPSLPKHVLLYQAFGWEQPVFVHLSLFLAKEGGKVSKRKGAMGIFAFRDQGYLKEAILNFCAMLGWNPKTGQEIFSIEELIAAFELKHINIPNPLFETDKLNWLNQQYLKQLPLSDILRRIEELAKVAKEAQPYQDFLAWFTAFEPKRQESIWEALRERISTLLEATETVNWLKSPSYQAGDLVWKKSTKDAALQALLAAKEQFVSLPEDQYLRSSLEPTIIDWIKTTEWGNGDILWPVRYALTGQQKSPSPFEMAELLGKNETISRLETAIKMLSE</sequence>
<dbReference type="InterPro" id="IPR004527">
    <property type="entry name" value="Glu-tRNA-ligase_bac/mito"/>
</dbReference>
<dbReference type="Gene3D" id="3.40.50.620">
    <property type="entry name" value="HUPs"/>
    <property type="match status" value="1"/>
</dbReference>
<dbReference type="EMBL" id="PFGC01000019">
    <property type="protein sequence ID" value="PIW37194.1"/>
    <property type="molecule type" value="Genomic_DNA"/>
</dbReference>
<dbReference type="AlphaFoldDB" id="A0A2M7H4P0"/>
<evidence type="ECO:0000259" key="9">
    <source>
        <dbReference type="Pfam" id="PF19269"/>
    </source>
</evidence>
<organism evidence="10 11">
    <name type="scientific">Candidatus Kerfeldbacteria bacterium CG15_BIG_FIL_POST_REV_8_21_14_020_45_12</name>
    <dbReference type="NCBI Taxonomy" id="2014247"/>
    <lineage>
        <taxon>Bacteria</taxon>
        <taxon>Candidatus Kerfeldiibacteriota</taxon>
    </lineage>
</organism>
<dbReference type="GO" id="GO:0000049">
    <property type="term" value="F:tRNA binding"/>
    <property type="evidence" value="ECO:0007669"/>
    <property type="project" value="InterPro"/>
</dbReference>
<evidence type="ECO:0000256" key="1">
    <source>
        <dbReference type="ARBA" id="ARBA00007894"/>
    </source>
</evidence>
<evidence type="ECO:0000313" key="10">
    <source>
        <dbReference type="EMBL" id="PIW37194.1"/>
    </source>
</evidence>
<dbReference type="SUPFAM" id="SSF48163">
    <property type="entry name" value="An anticodon-binding domain of class I aminoacyl-tRNA synthetases"/>
    <property type="match status" value="1"/>
</dbReference>
<comment type="subcellular location">
    <subcellularLocation>
        <location evidence="7">Cytoplasm</location>
    </subcellularLocation>
</comment>
<dbReference type="FunFam" id="3.40.50.620:FF:000045">
    <property type="entry name" value="Glutamate--tRNA ligase, mitochondrial"/>
    <property type="match status" value="1"/>
</dbReference>
<comment type="function">
    <text evidence="7">Catalyzes the attachment of glutamate to tRNA(Glu) in a two-step reaction: glutamate is first activated by ATP to form Glu-AMP and then transferred to the acceptor end of tRNA(Glu).</text>
</comment>
<dbReference type="PANTHER" id="PTHR43311:SF2">
    <property type="entry name" value="GLUTAMATE--TRNA LIGASE, MITOCHONDRIAL-RELATED"/>
    <property type="match status" value="1"/>
</dbReference>
<feature type="binding site" evidence="7">
    <location>
        <position position="256"/>
    </location>
    <ligand>
        <name>ATP</name>
        <dbReference type="ChEBI" id="CHEBI:30616"/>
    </ligand>
</feature>
<feature type="domain" description="Glutamyl/glutaminyl-tRNA synthetase class Ib catalytic" evidence="8">
    <location>
        <begin position="6"/>
        <end position="322"/>
    </location>
</feature>
<gene>
    <name evidence="7" type="primary">gltX</name>
    <name evidence="10" type="ORF">COW24_01470</name>
</gene>
<dbReference type="NCBIfam" id="TIGR00464">
    <property type="entry name" value="gltX_bact"/>
    <property type="match status" value="1"/>
</dbReference>
<evidence type="ECO:0000256" key="3">
    <source>
        <dbReference type="ARBA" id="ARBA00022741"/>
    </source>
</evidence>
<dbReference type="SUPFAM" id="SSF52374">
    <property type="entry name" value="Nucleotidylyl transferase"/>
    <property type="match status" value="1"/>
</dbReference>
<comment type="caution">
    <text evidence="7">Lacks conserved residue(s) required for the propagation of feature annotation.</text>
</comment>
<dbReference type="InterPro" id="IPR020751">
    <property type="entry name" value="aa-tRNA-synth_I_codon-bd_sub2"/>
</dbReference>
<evidence type="ECO:0000256" key="7">
    <source>
        <dbReference type="HAMAP-Rule" id="MF_00022"/>
    </source>
</evidence>
<dbReference type="Pfam" id="PF19269">
    <property type="entry name" value="Anticodon_2"/>
    <property type="match status" value="1"/>
</dbReference>
<dbReference type="InterPro" id="IPR033910">
    <property type="entry name" value="GluRS_core"/>
</dbReference>
<dbReference type="InterPro" id="IPR008925">
    <property type="entry name" value="aa_tRNA-synth_I_cd-bd_sf"/>
</dbReference>
<comment type="similarity">
    <text evidence="1 7">Belongs to the class-I aminoacyl-tRNA synthetase family. Glutamate--tRNA ligase type 1 subfamily.</text>
</comment>
<evidence type="ECO:0000313" key="11">
    <source>
        <dbReference type="Proteomes" id="UP000230292"/>
    </source>
</evidence>
<dbReference type="GO" id="GO:0005524">
    <property type="term" value="F:ATP binding"/>
    <property type="evidence" value="ECO:0007669"/>
    <property type="project" value="UniProtKB-UniRule"/>
</dbReference>
<feature type="short sequence motif" description="'HIGH' region" evidence="7">
    <location>
        <begin position="12"/>
        <end position="22"/>
    </location>
</feature>
<keyword evidence="5 7" id="KW-0648">Protein biosynthesis</keyword>
<evidence type="ECO:0000259" key="8">
    <source>
        <dbReference type="Pfam" id="PF00749"/>
    </source>
</evidence>
<dbReference type="InterPro" id="IPR049940">
    <property type="entry name" value="GluQ/Sye"/>
</dbReference>
<keyword evidence="2 7" id="KW-0436">Ligase</keyword>
<dbReference type="Pfam" id="PF00749">
    <property type="entry name" value="tRNA-synt_1c"/>
    <property type="match status" value="1"/>
</dbReference>
<evidence type="ECO:0000256" key="5">
    <source>
        <dbReference type="ARBA" id="ARBA00022917"/>
    </source>
</evidence>